<dbReference type="Gene3D" id="3.90.1690.10">
    <property type="entry name" value="phage-related protein like domain"/>
    <property type="match status" value="1"/>
</dbReference>
<dbReference type="Proteomes" id="UP001324993">
    <property type="component" value="Chromosome"/>
</dbReference>
<dbReference type="InterPro" id="IPR053738">
    <property type="entry name" value="Lambda_capsid_assembly"/>
</dbReference>
<evidence type="ECO:0000313" key="2">
    <source>
        <dbReference type="Proteomes" id="UP001324993"/>
    </source>
</evidence>
<dbReference type="EMBL" id="CP138858">
    <property type="protein sequence ID" value="WPJ95252.1"/>
    <property type="molecule type" value="Genomic_DNA"/>
</dbReference>
<dbReference type="RefSeq" id="WP_319832145.1">
    <property type="nucleotide sequence ID" value="NZ_CP138858.1"/>
</dbReference>
<organism evidence="1 2">
    <name type="scientific">Coraliomargarita algicola</name>
    <dbReference type="NCBI Taxonomy" id="3092156"/>
    <lineage>
        <taxon>Bacteria</taxon>
        <taxon>Pseudomonadati</taxon>
        <taxon>Verrucomicrobiota</taxon>
        <taxon>Opitutia</taxon>
        <taxon>Puniceicoccales</taxon>
        <taxon>Coraliomargaritaceae</taxon>
        <taxon>Coraliomargarita</taxon>
    </lineage>
</organism>
<accession>A0ABZ0RGU0</accession>
<evidence type="ECO:0008006" key="3">
    <source>
        <dbReference type="Google" id="ProtNLM"/>
    </source>
</evidence>
<gene>
    <name evidence="1" type="ORF">SH580_17660</name>
</gene>
<name>A0ABZ0RGU0_9BACT</name>
<protein>
    <recommendedName>
        <fullName evidence="3">Phage major capsid protein</fullName>
    </recommendedName>
</protein>
<evidence type="ECO:0000313" key="1">
    <source>
        <dbReference type="EMBL" id="WPJ95252.1"/>
    </source>
</evidence>
<sequence>MSSSKFHVTLTNFARGLSQDLRSSLADFIAPEVIVPAATGQYKDFSDKNAFQILDTSRAVGGPARRLEFAATDPTYNCLPQALEIPIDDHERDEAGQGDPLHLEQAKTRTLVSSAVASHERKVFNAVAGSIAAVGGIGAWSGAGNTDDPIAEIDAQIEALATDTGQMPNRIVIGLPAWAAIRHNPQVIARFPGAASVGVTRNQFASLLLNPDLDIRVGVLSYDENKWGNDKSAKNIVGSELYLFHGNNAPTLYDPCFMKTFRTRRGGVDVVRTYREESSRSDVLAVDWTEDIKLTSAISAKRITVS</sequence>
<keyword evidence="2" id="KW-1185">Reference proteome</keyword>
<proteinExistence type="predicted"/>
<reference evidence="1 2" key="1">
    <citation type="submission" date="2023-11" db="EMBL/GenBank/DDBJ databases">
        <title>Coraliomargarita sp. nov., isolated from marine algae.</title>
        <authorList>
            <person name="Lee J.K."/>
            <person name="Baek J.H."/>
            <person name="Kim J.M."/>
            <person name="Choi D.G."/>
            <person name="Jeon C.O."/>
        </authorList>
    </citation>
    <scope>NUCLEOTIDE SEQUENCE [LARGE SCALE GENOMIC DNA]</scope>
    <source>
        <strain evidence="1 2">J2-16</strain>
    </source>
</reference>